<evidence type="ECO:0000313" key="1">
    <source>
        <dbReference type="EMBL" id="KAF5826543.1"/>
    </source>
</evidence>
<evidence type="ECO:0000313" key="2">
    <source>
        <dbReference type="Proteomes" id="UP000815325"/>
    </source>
</evidence>
<protein>
    <submittedName>
        <fullName evidence="1">Uncharacterized protein</fullName>
    </submittedName>
</protein>
<accession>A0ABZ3KBJ5</accession>
<gene>
    <name evidence="1" type="ORF">DUNSADRAFT_2786</name>
</gene>
<keyword evidence="2" id="KW-1185">Reference proteome</keyword>
<dbReference type="EMBL" id="MU070847">
    <property type="protein sequence ID" value="KAF5826543.1"/>
    <property type="molecule type" value="Genomic_DNA"/>
</dbReference>
<comment type="caution">
    <text evidence="1">The sequence shown here is derived from an EMBL/GenBank/DDBJ whole genome shotgun (WGS) entry which is preliminary data.</text>
</comment>
<feature type="non-terminal residue" evidence="1">
    <location>
        <position position="1"/>
    </location>
</feature>
<dbReference type="Proteomes" id="UP000815325">
    <property type="component" value="Unassembled WGS sequence"/>
</dbReference>
<sequence>LHALLVVYVESCRGPVLLHAGKDLEVEDPKSLFFSLSTGNPLEPNHLDACFRQVQVQHELALPNPLPQSHLRHILASNRH</sequence>
<feature type="non-terminal residue" evidence="1">
    <location>
        <position position="80"/>
    </location>
</feature>
<name>A0ABZ3KBJ5_DUNSA</name>
<organism evidence="1 2">
    <name type="scientific">Dunaliella salina</name>
    <name type="common">Green alga</name>
    <name type="synonym">Protococcus salinus</name>
    <dbReference type="NCBI Taxonomy" id="3046"/>
    <lineage>
        <taxon>Eukaryota</taxon>
        <taxon>Viridiplantae</taxon>
        <taxon>Chlorophyta</taxon>
        <taxon>core chlorophytes</taxon>
        <taxon>Chlorophyceae</taxon>
        <taxon>CS clade</taxon>
        <taxon>Chlamydomonadales</taxon>
        <taxon>Dunaliellaceae</taxon>
        <taxon>Dunaliella</taxon>
    </lineage>
</organism>
<reference evidence="1" key="1">
    <citation type="submission" date="2017-08" db="EMBL/GenBank/DDBJ databases">
        <authorList>
            <person name="Polle J.E."/>
            <person name="Barry K."/>
            <person name="Cushman J."/>
            <person name="Schmutz J."/>
            <person name="Tran D."/>
            <person name="Hathwaick L.T."/>
            <person name="Yim W.C."/>
            <person name="Jenkins J."/>
            <person name="Mckie-Krisberg Z.M."/>
            <person name="Prochnik S."/>
            <person name="Lindquist E."/>
            <person name="Dockter R.B."/>
            <person name="Adam C."/>
            <person name="Molina H."/>
            <person name="Bunkerborg J."/>
            <person name="Jin E."/>
            <person name="Buchheim M."/>
            <person name="Magnuson J."/>
        </authorList>
    </citation>
    <scope>NUCLEOTIDE SEQUENCE</scope>
    <source>
        <strain evidence="1">CCAP 19/18</strain>
    </source>
</reference>
<proteinExistence type="predicted"/>